<dbReference type="Proteomes" id="UP000430368">
    <property type="component" value="Chromosome"/>
</dbReference>
<evidence type="ECO:0000313" key="3">
    <source>
        <dbReference type="Proteomes" id="UP000430368"/>
    </source>
</evidence>
<sequence length="133" mass="15224">MKRFFVLYSVFLISGCPGPGDRMPETVYADVKLKDNSPCVLYPAKLGDRITSIQIYNEMDEPFRKLFDDSPFHPAYGQCLPMFGYHFNPGKSYVIYYGLDNDSAERQKLIQADFAIDNESKVINKEHGDKNIP</sequence>
<dbReference type="InterPro" id="IPR054657">
    <property type="entry name" value="T6SS_periplasmic_put"/>
</dbReference>
<gene>
    <name evidence="2" type="ORF">FO014_05300</name>
</gene>
<dbReference type="EMBL" id="CP041764">
    <property type="protein sequence ID" value="QHA86434.1"/>
    <property type="molecule type" value="Genomic_DNA"/>
</dbReference>
<feature type="domain" description="DUF7480" evidence="1">
    <location>
        <begin position="29"/>
        <end position="118"/>
    </location>
</feature>
<dbReference type="NCBIfam" id="NF045617">
    <property type="entry name" value="mostly_LP"/>
    <property type="match status" value="1"/>
</dbReference>
<dbReference type="Pfam" id="PF24295">
    <property type="entry name" value="DUF7480"/>
    <property type="match status" value="1"/>
</dbReference>
<reference evidence="2 3" key="1">
    <citation type="submission" date="2019-07" db="EMBL/GenBank/DDBJ databases">
        <title>Serratia dokdonensis sp. nov., an elicitor of systemic resistance in Nicotiana Tabacum.</title>
        <authorList>
            <person name="Son J.-S."/>
            <person name="Hwang Y.-J."/>
            <person name="Lee S.-Y."/>
            <person name="Ghim S.-Y."/>
        </authorList>
    </citation>
    <scope>NUCLEOTIDE SEQUENCE [LARGE SCALE GENOMIC DNA]</scope>
    <source>
        <strain evidence="2 3">KUDC3025</strain>
    </source>
</reference>
<evidence type="ECO:0000259" key="1">
    <source>
        <dbReference type="Pfam" id="PF24295"/>
    </source>
</evidence>
<accession>A0ABX6GJL3</accession>
<organism evidence="2 3">
    <name type="scientific">Serratia rhizosphaerae</name>
    <dbReference type="NCBI Taxonomy" id="2597702"/>
    <lineage>
        <taxon>Bacteria</taxon>
        <taxon>Pseudomonadati</taxon>
        <taxon>Pseudomonadota</taxon>
        <taxon>Gammaproteobacteria</taxon>
        <taxon>Enterobacterales</taxon>
        <taxon>Yersiniaceae</taxon>
        <taxon>Serratia</taxon>
    </lineage>
</organism>
<evidence type="ECO:0000313" key="2">
    <source>
        <dbReference type="EMBL" id="QHA86434.1"/>
    </source>
</evidence>
<dbReference type="InterPro" id="IPR055903">
    <property type="entry name" value="DUF7480"/>
</dbReference>
<dbReference type="RefSeq" id="WP_145961158.1">
    <property type="nucleotide sequence ID" value="NZ_CP041764.1"/>
</dbReference>
<name>A0ABX6GJL3_9GAMM</name>
<protein>
    <recommendedName>
        <fullName evidence="1">DUF7480 domain-containing protein</fullName>
    </recommendedName>
</protein>
<proteinExistence type="predicted"/>
<keyword evidence="3" id="KW-1185">Reference proteome</keyword>
<dbReference type="PROSITE" id="PS51257">
    <property type="entry name" value="PROKAR_LIPOPROTEIN"/>
    <property type="match status" value="1"/>
</dbReference>